<evidence type="ECO:0000256" key="4">
    <source>
        <dbReference type="ARBA" id="ARBA00022728"/>
    </source>
</evidence>
<comment type="similarity">
    <text evidence="2">Belongs to the CWC25 family.</text>
</comment>
<sequence length="407" mass="47437">MTDETKRDAQIGWIYEGVKAVVNREDYLLGKRLDKNFEMYSDTVVRERESGIDAIIEGGSRYSEASTSKISNLGVNIVRNEDPLVAIKVKEEKLRQEKLENPLMMLKIQRLLKEAMEKKARKMKRKEKKMKRNKRERKKSTNSNTDSEHHSRKREKSKHSHKHHNERHGTSSSKERKRKRHSSNTSNEMVAEPHSSYHEDGSSANGKTSESRHRPAVSSSLEVAHTSSARRERQLDSHIPENLRPQYDDPSSSGSSKSPSPRRSFDEEKEKTSRFDGYGLVGVKKKEKSDAERNVKNPYQLARFKTTVEPYQKEGRRKLTREEMEAKRQEMIRNAEWRDSVRTRNVTRAKHLDEIERKEEHTKAADFIRPMLNSAASSMTVEQQLSSHRQGLQRSYGYMEEKFAIRR</sequence>
<feature type="compositionally biased region" description="Basic residues" evidence="8">
    <location>
        <begin position="150"/>
        <end position="166"/>
    </location>
</feature>
<keyword evidence="7" id="KW-0539">Nucleus</keyword>
<feature type="compositionally biased region" description="Basic and acidic residues" evidence="8">
    <location>
        <begin position="229"/>
        <end position="241"/>
    </location>
</feature>
<keyword evidence="3" id="KW-0507">mRNA processing</keyword>
<comment type="subcellular location">
    <subcellularLocation>
        <location evidence="1">Nucleus</location>
    </subcellularLocation>
</comment>
<evidence type="ECO:0000256" key="3">
    <source>
        <dbReference type="ARBA" id="ARBA00022664"/>
    </source>
</evidence>
<evidence type="ECO:0000256" key="6">
    <source>
        <dbReference type="ARBA" id="ARBA00023187"/>
    </source>
</evidence>
<evidence type="ECO:0000256" key="5">
    <source>
        <dbReference type="ARBA" id="ARBA00023054"/>
    </source>
</evidence>
<proteinExistence type="inferred from homology"/>
<feature type="region of interest" description="Disordered" evidence="8">
    <location>
        <begin position="117"/>
        <end position="273"/>
    </location>
</feature>
<dbReference type="GO" id="GO:0000398">
    <property type="term" value="P:mRNA splicing, via spliceosome"/>
    <property type="evidence" value="ECO:0007669"/>
    <property type="project" value="TreeGrafter"/>
</dbReference>
<protein>
    <submittedName>
        <fullName evidence="10">Pre-mRNA-splicing factor CWC25-like protein</fullName>
    </submittedName>
</protein>
<dbReference type="PANTHER" id="PTHR16196:SF0">
    <property type="entry name" value="PRE-MRNA-SPLICING FACTOR CWC25 HOMOLOG"/>
    <property type="match status" value="1"/>
</dbReference>
<evidence type="ECO:0000256" key="1">
    <source>
        <dbReference type="ARBA" id="ARBA00004123"/>
    </source>
</evidence>
<keyword evidence="6" id="KW-0508">mRNA splicing</keyword>
<dbReference type="Pfam" id="PF12542">
    <property type="entry name" value="CWC25"/>
    <property type="match status" value="1"/>
</dbReference>
<feature type="compositionally biased region" description="Polar residues" evidence="8">
    <location>
        <begin position="217"/>
        <end position="227"/>
    </location>
</feature>
<keyword evidence="9" id="KW-1185">Reference proteome</keyword>
<evidence type="ECO:0000256" key="2">
    <source>
        <dbReference type="ARBA" id="ARBA00006695"/>
    </source>
</evidence>
<dbReference type="PANTHER" id="PTHR16196">
    <property type="entry name" value="CELL CYCLE CONTROL PROTEIN CWF25"/>
    <property type="match status" value="1"/>
</dbReference>
<reference evidence="10" key="1">
    <citation type="submission" date="2022-11" db="UniProtKB">
        <authorList>
            <consortium name="WormBaseParasite"/>
        </authorList>
    </citation>
    <scope>IDENTIFICATION</scope>
</reference>
<feature type="compositionally biased region" description="Basic residues" evidence="8">
    <location>
        <begin position="119"/>
        <end position="140"/>
    </location>
</feature>
<dbReference type="GO" id="GO:0005684">
    <property type="term" value="C:U2-type spliceosomal complex"/>
    <property type="evidence" value="ECO:0007669"/>
    <property type="project" value="TreeGrafter"/>
</dbReference>
<accession>A0A915BNF8</accession>
<feature type="compositionally biased region" description="Basic and acidic residues" evidence="8">
    <location>
        <begin position="263"/>
        <end position="273"/>
    </location>
</feature>
<organism evidence="9 10">
    <name type="scientific">Parascaris univalens</name>
    <name type="common">Nematode worm</name>
    <dbReference type="NCBI Taxonomy" id="6257"/>
    <lineage>
        <taxon>Eukaryota</taxon>
        <taxon>Metazoa</taxon>
        <taxon>Ecdysozoa</taxon>
        <taxon>Nematoda</taxon>
        <taxon>Chromadorea</taxon>
        <taxon>Rhabditida</taxon>
        <taxon>Spirurina</taxon>
        <taxon>Ascaridomorpha</taxon>
        <taxon>Ascaridoidea</taxon>
        <taxon>Ascarididae</taxon>
        <taxon>Parascaris</taxon>
    </lineage>
</organism>
<dbReference type="Proteomes" id="UP000887569">
    <property type="component" value="Unplaced"/>
</dbReference>
<evidence type="ECO:0000313" key="10">
    <source>
        <dbReference type="WBParaSite" id="PgR048_g020_t01"/>
    </source>
</evidence>
<dbReference type="InterPro" id="IPR022209">
    <property type="entry name" value="CWC25"/>
</dbReference>
<evidence type="ECO:0000313" key="9">
    <source>
        <dbReference type="Proteomes" id="UP000887569"/>
    </source>
</evidence>
<keyword evidence="5" id="KW-0175">Coiled coil</keyword>
<keyword evidence="4" id="KW-0747">Spliceosome</keyword>
<evidence type="ECO:0000256" key="8">
    <source>
        <dbReference type="SAM" id="MobiDB-lite"/>
    </source>
</evidence>
<feature type="compositionally biased region" description="Low complexity" evidence="8">
    <location>
        <begin position="250"/>
        <end position="262"/>
    </location>
</feature>
<evidence type="ECO:0000256" key="7">
    <source>
        <dbReference type="ARBA" id="ARBA00023242"/>
    </source>
</evidence>
<name>A0A915BNF8_PARUN</name>
<dbReference type="InterPro" id="IPR051376">
    <property type="entry name" value="CWC25_splicing_factor"/>
</dbReference>
<dbReference type="AlphaFoldDB" id="A0A915BNF8"/>
<dbReference type="WBParaSite" id="PgR048_g020_t01">
    <property type="protein sequence ID" value="PgR048_g020_t01"/>
    <property type="gene ID" value="PgR048_g020"/>
</dbReference>